<dbReference type="AlphaFoldDB" id="A0AAD9HX90"/>
<reference evidence="2" key="1">
    <citation type="journal article" date="2023" name="Mol. Plant Microbe Interact.">
        <title>Elucidating the Obligate Nature and Biological Capacity of an Invasive Fungal Corn Pathogen.</title>
        <authorList>
            <person name="MacCready J.S."/>
            <person name="Roggenkamp E.M."/>
            <person name="Gdanetz K."/>
            <person name="Chilvers M.I."/>
        </authorList>
    </citation>
    <scope>NUCLEOTIDE SEQUENCE</scope>
    <source>
        <strain evidence="2">PM02</strain>
    </source>
</reference>
<feature type="compositionally biased region" description="Low complexity" evidence="1">
    <location>
        <begin position="77"/>
        <end position="89"/>
    </location>
</feature>
<dbReference type="EMBL" id="JAQQPM010000001">
    <property type="protein sequence ID" value="KAK2067204.1"/>
    <property type="molecule type" value="Genomic_DNA"/>
</dbReference>
<protein>
    <submittedName>
        <fullName evidence="2">Uncharacterized protein</fullName>
    </submittedName>
</protein>
<organism evidence="2 3">
    <name type="scientific">Phyllachora maydis</name>
    <dbReference type="NCBI Taxonomy" id="1825666"/>
    <lineage>
        <taxon>Eukaryota</taxon>
        <taxon>Fungi</taxon>
        <taxon>Dikarya</taxon>
        <taxon>Ascomycota</taxon>
        <taxon>Pezizomycotina</taxon>
        <taxon>Sordariomycetes</taxon>
        <taxon>Sordariomycetidae</taxon>
        <taxon>Phyllachorales</taxon>
        <taxon>Phyllachoraceae</taxon>
        <taxon>Phyllachora</taxon>
    </lineage>
</organism>
<evidence type="ECO:0000313" key="3">
    <source>
        <dbReference type="Proteomes" id="UP001217918"/>
    </source>
</evidence>
<feature type="compositionally biased region" description="Basic residues" evidence="1">
    <location>
        <begin position="25"/>
        <end position="35"/>
    </location>
</feature>
<keyword evidence="3" id="KW-1185">Reference proteome</keyword>
<gene>
    <name evidence="2" type="ORF">P8C59_000963</name>
</gene>
<dbReference type="Proteomes" id="UP001217918">
    <property type="component" value="Unassembled WGS sequence"/>
</dbReference>
<evidence type="ECO:0000313" key="2">
    <source>
        <dbReference type="EMBL" id="KAK2067204.1"/>
    </source>
</evidence>
<proteinExistence type="predicted"/>
<accession>A0AAD9HX90</accession>
<feature type="compositionally biased region" description="Basic and acidic residues" evidence="1">
    <location>
        <begin position="90"/>
        <end position="100"/>
    </location>
</feature>
<sequence>MPAKPAKITLAIRYTAACKAKRRELAKARAARSKRTTGSNTSRYTTNSGLMANKDDNNVYNRVYVPSANIEEEEGSSSDNNSINSSTSDSTDKGEGSGVYKRSEGALRCEDTLLYKRQCVISYPYSPPVCPIIARYLKVLIASKPTSAWRRD</sequence>
<feature type="compositionally biased region" description="Polar residues" evidence="1">
    <location>
        <begin position="36"/>
        <end position="50"/>
    </location>
</feature>
<feature type="region of interest" description="Disordered" evidence="1">
    <location>
        <begin position="25"/>
        <end position="100"/>
    </location>
</feature>
<name>A0AAD9HX90_9PEZI</name>
<comment type="caution">
    <text evidence="2">The sequence shown here is derived from an EMBL/GenBank/DDBJ whole genome shotgun (WGS) entry which is preliminary data.</text>
</comment>
<evidence type="ECO:0000256" key="1">
    <source>
        <dbReference type="SAM" id="MobiDB-lite"/>
    </source>
</evidence>